<organism evidence="2 3">
    <name type="scientific">Dyadobacter pollutisoli</name>
    <dbReference type="NCBI Taxonomy" id="2910158"/>
    <lineage>
        <taxon>Bacteria</taxon>
        <taxon>Pseudomonadati</taxon>
        <taxon>Bacteroidota</taxon>
        <taxon>Cytophagia</taxon>
        <taxon>Cytophagales</taxon>
        <taxon>Spirosomataceae</taxon>
        <taxon>Dyadobacter</taxon>
    </lineage>
</organism>
<dbReference type="AlphaFoldDB" id="A0A9E8NF54"/>
<keyword evidence="1" id="KW-1133">Transmembrane helix</keyword>
<feature type="transmembrane region" description="Helical" evidence="1">
    <location>
        <begin position="47"/>
        <end position="66"/>
    </location>
</feature>
<keyword evidence="1" id="KW-0812">Transmembrane</keyword>
<feature type="transmembrane region" description="Helical" evidence="1">
    <location>
        <begin position="75"/>
        <end position="96"/>
    </location>
</feature>
<reference evidence="2" key="1">
    <citation type="submission" date="2022-11" db="EMBL/GenBank/DDBJ databases">
        <title>Dyadobacter pollutisoli sp. nov., isolated from plastic dumped soil.</title>
        <authorList>
            <person name="Kim J.M."/>
            <person name="Kim K.R."/>
            <person name="Lee J.K."/>
            <person name="Hao L."/>
            <person name="Jeon C.O."/>
        </authorList>
    </citation>
    <scope>NUCLEOTIDE SEQUENCE</scope>
    <source>
        <strain evidence="2">U1</strain>
    </source>
</reference>
<evidence type="ECO:0000256" key="1">
    <source>
        <dbReference type="SAM" id="Phobius"/>
    </source>
</evidence>
<keyword evidence="1" id="KW-0472">Membrane</keyword>
<name>A0A9E8NF54_9BACT</name>
<dbReference type="RefSeq" id="WP_244825171.1">
    <property type="nucleotide sequence ID" value="NZ_CP112998.1"/>
</dbReference>
<evidence type="ECO:0000313" key="2">
    <source>
        <dbReference type="EMBL" id="WAC14158.1"/>
    </source>
</evidence>
<gene>
    <name evidence="2" type="ORF">ON006_09390</name>
</gene>
<dbReference type="EMBL" id="CP112998">
    <property type="protein sequence ID" value="WAC14158.1"/>
    <property type="molecule type" value="Genomic_DNA"/>
</dbReference>
<dbReference type="Proteomes" id="UP001164653">
    <property type="component" value="Chromosome"/>
</dbReference>
<evidence type="ECO:0000313" key="3">
    <source>
        <dbReference type="Proteomes" id="UP001164653"/>
    </source>
</evidence>
<accession>A0A9E8NF54</accession>
<sequence>MNRKISSMLLLLILSVTDAYLLAHPNLIGKIGVLVYKHSYIKNFPRALLTVLLVVGISLLISELVYRFVGKKTALLVYSAFIAVEVGWFMYVYITFSSFTYSITGKAFIYGAHLLPVILLGLYGRYLVKRLLEPGRPKDTVAVIGKPEQH</sequence>
<protein>
    <submittedName>
        <fullName evidence="2">Uncharacterized protein</fullName>
    </submittedName>
</protein>
<feature type="transmembrane region" description="Helical" evidence="1">
    <location>
        <begin position="108"/>
        <end position="128"/>
    </location>
</feature>
<dbReference type="KEGG" id="dpf:ON006_09390"/>
<keyword evidence="3" id="KW-1185">Reference proteome</keyword>
<proteinExistence type="predicted"/>